<reference evidence="2" key="1">
    <citation type="journal article" date="2019" name="Int. J. Syst. Evol. Microbiol.">
        <title>The Global Catalogue of Microorganisms (GCM) 10K type strain sequencing project: providing services to taxonomists for standard genome sequencing and annotation.</title>
        <authorList>
            <consortium name="The Broad Institute Genomics Platform"/>
            <consortium name="The Broad Institute Genome Sequencing Center for Infectious Disease"/>
            <person name="Wu L."/>
            <person name="Ma J."/>
        </authorList>
    </citation>
    <scope>NUCLEOTIDE SEQUENCE [LARGE SCALE GENOMIC DNA]</scope>
    <source>
        <strain evidence="2">JCM 18304</strain>
    </source>
</reference>
<organism evidence="1 2">
    <name type="scientific">Rugosimonospora acidiphila</name>
    <dbReference type="NCBI Taxonomy" id="556531"/>
    <lineage>
        <taxon>Bacteria</taxon>
        <taxon>Bacillati</taxon>
        <taxon>Actinomycetota</taxon>
        <taxon>Actinomycetes</taxon>
        <taxon>Micromonosporales</taxon>
        <taxon>Micromonosporaceae</taxon>
        <taxon>Rugosimonospora</taxon>
    </lineage>
</organism>
<gene>
    <name evidence="1" type="ORF">GCM10023322_28890</name>
</gene>
<evidence type="ECO:0000313" key="1">
    <source>
        <dbReference type="EMBL" id="GAA5185297.1"/>
    </source>
</evidence>
<comment type="caution">
    <text evidence="1">The sequence shown here is derived from an EMBL/GenBank/DDBJ whole genome shotgun (WGS) entry which is preliminary data.</text>
</comment>
<proteinExistence type="predicted"/>
<keyword evidence="2" id="KW-1185">Reference proteome</keyword>
<dbReference type="RefSeq" id="WP_345629803.1">
    <property type="nucleotide sequence ID" value="NZ_BAABJQ010000007.1"/>
</dbReference>
<dbReference type="Gene3D" id="3.40.710.10">
    <property type="entry name" value="DD-peptidase/beta-lactamase superfamily"/>
    <property type="match status" value="1"/>
</dbReference>
<dbReference type="Proteomes" id="UP001501570">
    <property type="component" value="Unassembled WGS sequence"/>
</dbReference>
<evidence type="ECO:0008006" key="3">
    <source>
        <dbReference type="Google" id="ProtNLM"/>
    </source>
</evidence>
<accession>A0ABP9RS87</accession>
<dbReference type="InterPro" id="IPR012338">
    <property type="entry name" value="Beta-lactam/transpept-like"/>
</dbReference>
<name>A0ABP9RS87_9ACTN</name>
<dbReference type="EMBL" id="BAABJQ010000007">
    <property type="protein sequence ID" value="GAA5185297.1"/>
    <property type="molecule type" value="Genomic_DNA"/>
</dbReference>
<dbReference type="SUPFAM" id="SSF56601">
    <property type="entry name" value="beta-lactamase/transpeptidase-like"/>
    <property type="match status" value="1"/>
</dbReference>
<evidence type="ECO:0000313" key="2">
    <source>
        <dbReference type="Proteomes" id="UP001501570"/>
    </source>
</evidence>
<protein>
    <recommendedName>
        <fullName evidence="3">Penicillin binding protein transpeptidase domain-containing protein</fullName>
    </recommendedName>
</protein>
<sequence length="81" mass="8557">MPGQYQIAGKTGTTDHNRTAALIAMTRQLAVAGIVADPDNTDTHGYSHAQVNAAVQHTLADYLRGSTPLDFSGETTRLAFG</sequence>